<feature type="compositionally biased region" description="Low complexity" evidence="5">
    <location>
        <begin position="441"/>
        <end position="452"/>
    </location>
</feature>
<dbReference type="GO" id="GO:0005783">
    <property type="term" value="C:endoplasmic reticulum"/>
    <property type="evidence" value="ECO:0007669"/>
    <property type="project" value="TreeGrafter"/>
</dbReference>
<feature type="coiled-coil region" evidence="4">
    <location>
        <begin position="1209"/>
        <end position="1302"/>
    </location>
</feature>
<gene>
    <name evidence="7" type="ORF">GSLYS_00014279001</name>
</gene>
<feature type="region of interest" description="Disordered" evidence="5">
    <location>
        <begin position="594"/>
        <end position="629"/>
    </location>
</feature>
<keyword evidence="3 4" id="KW-0175">Coiled coil</keyword>
<dbReference type="InterPro" id="IPR052602">
    <property type="entry name" value="Growth_transcription_reg"/>
</dbReference>
<feature type="coiled-coil region" evidence="4">
    <location>
        <begin position="915"/>
        <end position="978"/>
    </location>
</feature>
<feature type="region of interest" description="Disordered" evidence="5">
    <location>
        <begin position="515"/>
        <end position="560"/>
    </location>
</feature>
<dbReference type="InterPro" id="IPR022091">
    <property type="entry name" value="TMF_TATA-bd"/>
</dbReference>
<comment type="subcellular location">
    <subcellularLocation>
        <location evidence="1">Golgi apparatus</location>
    </subcellularLocation>
</comment>
<feature type="compositionally biased region" description="Low complexity" evidence="5">
    <location>
        <begin position="99"/>
        <end position="115"/>
    </location>
</feature>
<keyword evidence="2" id="KW-0333">Golgi apparatus</keyword>
<evidence type="ECO:0000313" key="7">
    <source>
        <dbReference type="EMBL" id="CAL1540630.1"/>
    </source>
</evidence>
<evidence type="ECO:0000259" key="6">
    <source>
        <dbReference type="Pfam" id="PF12325"/>
    </source>
</evidence>
<dbReference type="EMBL" id="CAXITT010000390">
    <property type="protein sequence ID" value="CAL1540630.1"/>
    <property type="molecule type" value="Genomic_DNA"/>
</dbReference>
<evidence type="ECO:0000256" key="2">
    <source>
        <dbReference type="ARBA" id="ARBA00023034"/>
    </source>
</evidence>
<evidence type="ECO:0000313" key="8">
    <source>
        <dbReference type="Proteomes" id="UP001497497"/>
    </source>
</evidence>
<comment type="caution">
    <text evidence="7">The sequence shown here is derived from an EMBL/GenBank/DDBJ whole genome shotgun (WGS) entry which is preliminary data.</text>
</comment>
<dbReference type="Gene3D" id="1.20.1170.10">
    <property type="match status" value="1"/>
</dbReference>
<feature type="compositionally biased region" description="Low complexity" evidence="5">
    <location>
        <begin position="1148"/>
        <end position="1164"/>
    </location>
</feature>
<feature type="compositionally biased region" description="Basic and acidic residues" evidence="5">
    <location>
        <begin position="612"/>
        <end position="629"/>
    </location>
</feature>
<name>A0AAV2I1X4_LYMST</name>
<reference evidence="7 8" key="1">
    <citation type="submission" date="2024-04" db="EMBL/GenBank/DDBJ databases">
        <authorList>
            <consortium name="Genoscope - CEA"/>
            <person name="William W."/>
        </authorList>
    </citation>
    <scope>NUCLEOTIDE SEQUENCE [LARGE SCALE GENOMIC DNA]</scope>
</reference>
<dbReference type="Pfam" id="PF12325">
    <property type="entry name" value="TMF_TATA_bd"/>
    <property type="match status" value="1"/>
</dbReference>
<keyword evidence="8" id="KW-1185">Reference proteome</keyword>
<feature type="coiled-coil region" evidence="4">
    <location>
        <begin position="1043"/>
        <end position="1144"/>
    </location>
</feature>
<feature type="region of interest" description="Disordered" evidence="5">
    <location>
        <begin position="230"/>
        <end position="257"/>
    </location>
</feature>
<evidence type="ECO:0000256" key="4">
    <source>
        <dbReference type="SAM" id="Coils"/>
    </source>
</evidence>
<feature type="compositionally biased region" description="Basic and acidic residues" evidence="5">
    <location>
        <begin position="28"/>
        <end position="62"/>
    </location>
</feature>
<evidence type="ECO:0000256" key="5">
    <source>
        <dbReference type="SAM" id="MobiDB-lite"/>
    </source>
</evidence>
<proteinExistence type="predicted"/>
<feature type="domain" description="TATA element modulatory factor 1 TATA binding" evidence="6">
    <location>
        <begin position="1205"/>
        <end position="1310"/>
    </location>
</feature>
<feature type="region of interest" description="Disordered" evidence="5">
    <location>
        <begin position="28"/>
        <end position="87"/>
    </location>
</feature>
<accession>A0AAV2I1X4</accession>
<dbReference type="Pfam" id="PF12329">
    <property type="entry name" value="TMF_DNA_bd"/>
    <property type="match status" value="1"/>
</dbReference>
<dbReference type="GO" id="GO:0005794">
    <property type="term" value="C:Golgi apparatus"/>
    <property type="evidence" value="ECO:0007669"/>
    <property type="project" value="UniProtKB-SubCell"/>
</dbReference>
<feature type="compositionally biased region" description="Polar residues" evidence="5">
    <location>
        <begin position="235"/>
        <end position="257"/>
    </location>
</feature>
<feature type="coiled-coil region" evidence="4">
    <location>
        <begin position="683"/>
        <end position="888"/>
    </location>
</feature>
<feature type="region of interest" description="Disordered" evidence="5">
    <location>
        <begin position="99"/>
        <end position="137"/>
    </location>
</feature>
<feature type="compositionally biased region" description="Basic and acidic residues" evidence="5">
    <location>
        <begin position="73"/>
        <end position="85"/>
    </location>
</feature>
<evidence type="ECO:0000256" key="3">
    <source>
        <dbReference type="ARBA" id="ARBA00023054"/>
    </source>
</evidence>
<feature type="compositionally biased region" description="Basic and acidic residues" evidence="5">
    <location>
        <begin position="528"/>
        <end position="544"/>
    </location>
</feature>
<feature type="compositionally biased region" description="Polar residues" evidence="5">
    <location>
        <begin position="123"/>
        <end position="132"/>
    </location>
</feature>
<organism evidence="7 8">
    <name type="scientific">Lymnaea stagnalis</name>
    <name type="common">Great pond snail</name>
    <name type="synonym">Helix stagnalis</name>
    <dbReference type="NCBI Taxonomy" id="6523"/>
    <lineage>
        <taxon>Eukaryota</taxon>
        <taxon>Metazoa</taxon>
        <taxon>Spiralia</taxon>
        <taxon>Lophotrochozoa</taxon>
        <taxon>Mollusca</taxon>
        <taxon>Gastropoda</taxon>
        <taxon>Heterobranchia</taxon>
        <taxon>Euthyneura</taxon>
        <taxon>Panpulmonata</taxon>
        <taxon>Hygrophila</taxon>
        <taxon>Lymnaeoidea</taxon>
        <taxon>Lymnaeidae</taxon>
        <taxon>Lymnaea</taxon>
    </lineage>
</organism>
<evidence type="ECO:0000256" key="1">
    <source>
        <dbReference type="ARBA" id="ARBA00004555"/>
    </source>
</evidence>
<dbReference type="Proteomes" id="UP001497497">
    <property type="component" value="Unassembled WGS sequence"/>
</dbReference>
<sequence length="1313" mass="146477">MSWWDASGISSLASQALKNAQKKIDKVLDIEERSSTQAQKKKETKDDVSTERAGGDAAKEGDLWSNWMGSGDQKTKEDSQNDKYHSSWSLPWSLASSSATATSATAKSATAASDNSKAEPDGTETNTNINDSRSLEDRVTDFHLDKYSVKNNDSPATTPVVDSTFMEATDVDESDSFTSDWRDFPMEDIVATSPASVDKLLNEASESGNMSTDLETPYLVDDCEVKAPRNDSHIYSDSGQNLPELSQESSTYLSESHQGSVLLQDDYTGQSKNLSTSVNYAADNLHTETHQNDTAINHPNEPESNPLPTSPCAIMALESEMEPQKALLEVESASHAALEIFVEEESVFSQPSIPAEDNLTPDTSNCEHVSELFSVQENNFQSVLSSSAQRLSQSDSMLEYVNISVSENVSNEGSAVSYDDILHVSSDMGNSRASSDFELPGGHTSSTGSSETGRFDSSIETVVEQDAHSRSDPPYSLFGCEPGDSCISEAKVLDEDPRSLNSSYVKCMLEEAMEDLSKTEDSGSDNHSNGEKSESSKVDSELEKSVYSGHESSDDFETTTSSDIEILSAPHSNGDKYNAPYDLSPLKIALQRSVRDQCRSDSQSSSSANSKGDLDRLSPERGESTTWRDDDLHHDLQSIRETNNPYHPERLLKLAQSVVRQKVHGGQKLAEMAEVLQARETKLIQLSKDNHQLMEDKNILQNQLVQLEEAREADSADLTALTNEFTARLGEAEKKWQAVLKEKESLKQKLTTAEKELERRSGGTDSEALLEEKKEQVAQLLAEGEKLSKQQLQNSNIIKKLRAKEKETDATITSQRKKLDEVTKEMERLTSVLDSREDLEKKQADAINQLNSAVQRQEKEISKLKSDLEDAQEKNRGLQAALDNSYKEIAELHRSNATQDSKAQEAALSAETHVREELKAAMDREQIKFRQEREAFIIQADDLRLEMSRLEKEHSRREDLLRQEIAHLQERLQEDEVRSQDLTHSVTSATRPLLRQIENLQATFGAQSAAWERVEKTLTDRLAESQTALAIAQEKERTACEQLMELTAKLTSVEASNSRLKQEKYQLAAQLDNDKAQLEELQDARNNIVAQFEAGKQKISQELNQLKMDKIHLESQLTVEHTRLETEKKKIIALEEQLKLLQERLRSAESPSPTSSLSLSRNNSMIGSIHEPPSMHWSFHEDSDSGSTLGGSKTSVYDSLRQSGAAIVVENLSSQLKLKEGEITQLQSEIGQLERTRESMARELVNLSNQIDELSGLKTAHQELQEQFNELNSRYSAILQMYGEKEEQVQELRLDLQDVKEMYKSQIDALMAK</sequence>
<feature type="region of interest" description="Disordered" evidence="5">
    <location>
        <begin position="1145"/>
        <end position="1190"/>
    </location>
</feature>
<dbReference type="PANTHER" id="PTHR46515">
    <property type="entry name" value="TATA ELEMENT MODULATORY FACTOR TMF1"/>
    <property type="match status" value="1"/>
</dbReference>
<dbReference type="InterPro" id="IPR022092">
    <property type="entry name" value="TMF_DNA-bd"/>
</dbReference>
<feature type="region of interest" description="Disordered" evidence="5">
    <location>
        <begin position="429"/>
        <end position="455"/>
    </location>
</feature>
<dbReference type="PANTHER" id="PTHR46515:SF1">
    <property type="entry name" value="TATA ELEMENT MODULATORY FACTOR"/>
    <property type="match status" value="1"/>
</dbReference>
<protein>
    <recommendedName>
        <fullName evidence="6">TATA element modulatory factor 1 TATA binding domain-containing protein</fullName>
    </recommendedName>
</protein>